<feature type="region of interest" description="Disordered" evidence="1">
    <location>
        <begin position="221"/>
        <end position="286"/>
    </location>
</feature>
<dbReference type="InParanoid" id="A0A2R5GPM3"/>
<name>A0A2R5GPM3_9STRA</name>
<protein>
    <submittedName>
        <fullName evidence="2">Uncharacterized protein</fullName>
    </submittedName>
</protein>
<dbReference type="Proteomes" id="UP000241890">
    <property type="component" value="Unassembled WGS sequence"/>
</dbReference>
<gene>
    <name evidence="2" type="ORF">FCC1311_090422</name>
</gene>
<dbReference type="EMBL" id="BEYU01000132">
    <property type="protein sequence ID" value="GBG32817.1"/>
    <property type="molecule type" value="Genomic_DNA"/>
</dbReference>
<dbReference type="AlphaFoldDB" id="A0A2R5GPM3"/>
<reference evidence="2 3" key="1">
    <citation type="submission" date="2017-12" db="EMBL/GenBank/DDBJ databases">
        <title>Sequencing, de novo assembly and annotation of complete genome of a new Thraustochytrid species, strain FCC1311.</title>
        <authorList>
            <person name="Sedici K."/>
            <person name="Godart F."/>
            <person name="Aiese Cigliano R."/>
            <person name="Sanseverino W."/>
            <person name="Barakat M."/>
            <person name="Ortet P."/>
            <person name="Marechal E."/>
            <person name="Cagnac O."/>
            <person name="Amato A."/>
        </authorList>
    </citation>
    <scope>NUCLEOTIDE SEQUENCE [LARGE SCALE GENOMIC DNA]</scope>
</reference>
<accession>A0A2R5GPM3</accession>
<evidence type="ECO:0000313" key="3">
    <source>
        <dbReference type="Proteomes" id="UP000241890"/>
    </source>
</evidence>
<sequence length="541" mass="59182">MADPEAELSAAMAELTAQLDASWEGGVNADDNEMLSAARQDPEEARDMAFGRNAWQNVPAIVRDKMLVLSQTVATQATEIADLRSIVTALQESSRDAASQTWVETNVKKLSSTQDARIEGLARRVDHMRQTVDLKADAAYLTSCLLTKANKSEVNSMQAKVDRAAERVETNLRQQHDDRWERLQRASEAYREGVAMQLQEALRSMSTQRAKIDERIARVQASMRDRLDRPETTESGGSSSGSDNFGYDEPRSAHAANGELIRGKSRRRTHGPVHGGKTGSNADPTASREFNSLVRQVETLAAVQSKMQQVMQELESRVDLSASKTDLQSIAAEKANKLSVANAIHRKANKDDLENTIAALTARLQAVEDGLSGGSARPSTGKMGRLRTDLDRALKALENVPSLEQVGTALDKLAEELKPQIDNALLGVDQLRRNAGKNHAGTGVNEGASGIANLSAIEGRVRAAHERCASLQSDLEERFGDVTARLRSVEDQIVAQDLVAKRMELSGVTHHDDNIDDEIEDVALEIVFSDSDEDNKEFRII</sequence>
<comment type="caution">
    <text evidence="2">The sequence shown here is derived from an EMBL/GenBank/DDBJ whole genome shotgun (WGS) entry which is preliminary data.</text>
</comment>
<evidence type="ECO:0000256" key="1">
    <source>
        <dbReference type="SAM" id="MobiDB-lite"/>
    </source>
</evidence>
<organism evidence="2 3">
    <name type="scientific">Hondaea fermentalgiana</name>
    <dbReference type="NCBI Taxonomy" id="2315210"/>
    <lineage>
        <taxon>Eukaryota</taxon>
        <taxon>Sar</taxon>
        <taxon>Stramenopiles</taxon>
        <taxon>Bigyra</taxon>
        <taxon>Labyrinthulomycetes</taxon>
        <taxon>Thraustochytrida</taxon>
        <taxon>Thraustochytriidae</taxon>
        <taxon>Hondaea</taxon>
    </lineage>
</organism>
<keyword evidence="3" id="KW-1185">Reference proteome</keyword>
<proteinExistence type="predicted"/>
<evidence type="ECO:0000313" key="2">
    <source>
        <dbReference type="EMBL" id="GBG32817.1"/>
    </source>
</evidence>
<feature type="compositionally biased region" description="Basic and acidic residues" evidence="1">
    <location>
        <begin position="221"/>
        <end position="232"/>
    </location>
</feature>